<gene>
    <name evidence="6" type="ORF">AMATHDRAFT_85420</name>
</gene>
<evidence type="ECO:0000259" key="5">
    <source>
        <dbReference type="Pfam" id="PF01494"/>
    </source>
</evidence>
<dbReference type="PANTHER" id="PTHR43004:SF19">
    <property type="entry name" value="BINDING MONOOXYGENASE, PUTATIVE (JCVI)-RELATED"/>
    <property type="match status" value="1"/>
</dbReference>
<dbReference type="InterPro" id="IPR038220">
    <property type="entry name" value="PHOX_C_sf"/>
</dbReference>
<keyword evidence="7" id="KW-1185">Reference proteome</keyword>
<proteinExistence type="predicted"/>
<dbReference type="PANTHER" id="PTHR43004">
    <property type="entry name" value="TRK SYSTEM POTASSIUM UPTAKE PROTEIN"/>
    <property type="match status" value="1"/>
</dbReference>
<reference evidence="6 7" key="1">
    <citation type="submission" date="2014-02" db="EMBL/GenBank/DDBJ databases">
        <title>Transposable element dynamics among asymbiotic and ectomycorrhizal Amanita fungi.</title>
        <authorList>
            <consortium name="DOE Joint Genome Institute"/>
            <person name="Hess J."/>
            <person name="Skrede I."/>
            <person name="Wolfe B."/>
            <person name="LaButti K."/>
            <person name="Ohm R.A."/>
            <person name="Grigoriev I.V."/>
            <person name="Pringle A."/>
        </authorList>
    </citation>
    <scope>NUCLEOTIDE SEQUENCE [LARGE SCALE GENOMIC DNA]</scope>
    <source>
        <strain evidence="6 7">SKay4041</strain>
    </source>
</reference>
<keyword evidence="3" id="KW-0274">FAD</keyword>
<dbReference type="OrthoDB" id="2690153at2759"/>
<dbReference type="InterPro" id="IPR036188">
    <property type="entry name" value="FAD/NAD-bd_sf"/>
</dbReference>
<evidence type="ECO:0000256" key="1">
    <source>
        <dbReference type="ARBA" id="ARBA00001974"/>
    </source>
</evidence>
<accession>A0A2A9NT35</accession>
<dbReference type="Gene3D" id="3.40.30.20">
    <property type="match status" value="1"/>
</dbReference>
<comment type="cofactor">
    <cofactor evidence="1">
        <name>FAD</name>
        <dbReference type="ChEBI" id="CHEBI:57692"/>
    </cofactor>
</comment>
<feature type="domain" description="FAD-binding" evidence="5">
    <location>
        <begin position="94"/>
        <end position="336"/>
    </location>
</feature>
<dbReference type="Pfam" id="PF01494">
    <property type="entry name" value="FAD_binding_3"/>
    <property type="match status" value="1"/>
</dbReference>
<organism evidence="6 7">
    <name type="scientific">Amanita thiersii Skay4041</name>
    <dbReference type="NCBI Taxonomy" id="703135"/>
    <lineage>
        <taxon>Eukaryota</taxon>
        <taxon>Fungi</taxon>
        <taxon>Dikarya</taxon>
        <taxon>Basidiomycota</taxon>
        <taxon>Agaricomycotina</taxon>
        <taxon>Agaricomycetes</taxon>
        <taxon>Agaricomycetidae</taxon>
        <taxon>Agaricales</taxon>
        <taxon>Pluteineae</taxon>
        <taxon>Amanitaceae</taxon>
        <taxon>Amanita</taxon>
    </lineage>
</organism>
<evidence type="ECO:0000256" key="3">
    <source>
        <dbReference type="ARBA" id="ARBA00022827"/>
    </source>
</evidence>
<dbReference type="PRINTS" id="PR00420">
    <property type="entry name" value="RNGMNOXGNASE"/>
</dbReference>
<dbReference type="SUPFAM" id="SSF51905">
    <property type="entry name" value="FAD/NAD(P)-binding domain"/>
    <property type="match status" value="1"/>
</dbReference>
<evidence type="ECO:0000256" key="2">
    <source>
        <dbReference type="ARBA" id="ARBA00022630"/>
    </source>
</evidence>
<keyword evidence="2" id="KW-0285">Flavoprotein</keyword>
<evidence type="ECO:0000313" key="6">
    <source>
        <dbReference type="EMBL" id="PFH50936.1"/>
    </source>
</evidence>
<dbReference type="AlphaFoldDB" id="A0A2A9NT35"/>
<dbReference type="EMBL" id="KZ301994">
    <property type="protein sequence ID" value="PFH50936.1"/>
    <property type="molecule type" value="Genomic_DNA"/>
</dbReference>
<evidence type="ECO:0000256" key="4">
    <source>
        <dbReference type="ARBA" id="ARBA00023002"/>
    </source>
</evidence>
<dbReference type="InterPro" id="IPR002938">
    <property type="entry name" value="FAD-bd"/>
</dbReference>
<dbReference type="STRING" id="703135.A0A2A9NT35"/>
<sequence length="533" mass="59405">MGYPSALLIKEQPMQSGNVPRTLEAHNLLGTLPEILRSACTIPDLRHYELPGGVKPLGTFSIVSRLDPTPATPFVSVEYKESSSWFYLIHFISSKPNPVALGQDVQERILRARLERLSGCVELGIELRYFEQRTDGIHVTLARRQDDQEVVEVTRFDYLLGADGAHSSVRKELGFEFRGVMYAEDHMVYLHVWGDATNKMITLRPTKQVNGVYHVICFGRRFDRVKMSSSRAEFIKEFYALTGRLDIKFGELIWLGQYRPNVRMVSKLHHGNVFLIGDAAHCHSPTGAQGMNSSFQDAVNLGWKLALVINGLAPPSLLATYGEERLPVIKEMLDRTTELLNRTFEATDEDDIRKAWQRGGALNQLGVNYRMSSVVFDEDMPKSIQYAAYGTESETGARAGDRAPDAPGLWYIKDEISQPTTRFFKIFKVTHHTILIFSAAGTGWSHSALLHLCKSVPSSAIRTCLILPNGAPTSIMSGCFDYVLLDGQGHAFANYHVPLNSVKVFAIRPDGIIGAVVNGAEGLDKYFAKVFCS</sequence>
<dbReference type="InterPro" id="IPR050641">
    <property type="entry name" value="RIFMO-like"/>
</dbReference>
<keyword evidence="4" id="KW-0560">Oxidoreductase</keyword>
<protein>
    <recommendedName>
        <fullName evidence="5">FAD-binding domain-containing protein</fullName>
    </recommendedName>
</protein>
<dbReference type="Gene3D" id="3.30.70.2450">
    <property type="match status" value="1"/>
</dbReference>
<dbReference type="Proteomes" id="UP000242287">
    <property type="component" value="Unassembled WGS sequence"/>
</dbReference>
<dbReference type="GO" id="GO:0016709">
    <property type="term" value="F:oxidoreductase activity, acting on paired donors, with incorporation or reduction of molecular oxygen, NAD(P)H as one donor, and incorporation of one atom of oxygen"/>
    <property type="evidence" value="ECO:0007669"/>
    <property type="project" value="UniProtKB-ARBA"/>
</dbReference>
<name>A0A2A9NT35_9AGAR</name>
<dbReference type="Gene3D" id="3.50.50.60">
    <property type="entry name" value="FAD/NAD(P)-binding domain"/>
    <property type="match status" value="1"/>
</dbReference>
<evidence type="ECO:0000313" key="7">
    <source>
        <dbReference type="Proteomes" id="UP000242287"/>
    </source>
</evidence>
<dbReference type="GO" id="GO:0071949">
    <property type="term" value="F:FAD binding"/>
    <property type="evidence" value="ECO:0007669"/>
    <property type="project" value="InterPro"/>
</dbReference>